<dbReference type="EMBL" id="AWWV01010696">
    <property type="protein sequence ID" value="OMO77737.1"/>
    <property type="molecule type" value="Genomic_DNA"/>
</dbReference>
<keyword evidence="3" id="KW-1185">Reference proteome</keyword>
<evidence type="ECO:0000313" key="3">
    <source>
        <dbReference type="Proteomes" id="UP000188268"/>
    </source>
</evidence>
<feature type="compositionally biased region" description="Basic residues" evidence="1">
    <location>
        <begin position="24"/>
        <end position="43"/>
    </location>
</feature>
<accession>A0A1R3I581</accession>
<dbReference type="AlphaFoldDB" id="A0A1R3I581"/>
<sequence length="66" mass="7755">MSVPRNVKSIQTQKQGTNNLGGNHRPRLIRMAGKKVRRRRHTHSSGEWRLRGQKSCRWPKPRDITI</sequence>
<name>A0A1R3I581_COCAP</name>
<evidence type="ECO:0000256" key="1">
    <source>
        <dbReference type="SAM" id="MobiDB-lite"/>
    </source>
</evidence>
<proteinExistence type="predicted"/>
<evidence type="ECO:0000313" key="2">
    <source>
        <dbReference type="EMBL" id="OMO77737.1"/>
    </source>
</evidence>
<gene>
    <name evidence="2" type="ORF">CCACVL1_14858</name>
</gene>
<comment type="caution">
    <text evidence="2">The sequence shown here is derived from an EMBL/GenBank/DDBJ whole genome shotgun (WGS) entry which is preliminary data.</text>
</comment>
<organism evidence="2 3">
    <name type="scientific">Corchorus capsularis</name>
    <name type="common">Jute</name>
    <dbReference type="NCBI Taxonomy" id="210143"/>
    <lineage>
        <taxon>Eukaryota</taxon>
        <taxon>Viridiplantae</taxon>
        <taxon>Streptophyta</taxon>
        <taxon>Embryophyta</taxon>
        <taxon>Tracheophyta</taxon>
        <taxon>Spermatophyta</taxon>
        <taxon>Magnoliopsida</taxon>
        <taxon>eudicotyledons</taxon>
        <taxon>Gunneridae</taxon>
        <taxon>Pentapetalae</taxon>
        <taxon>rosids</taxon>
        <taxon>malvids</taxon>
        <taxon>Malvales</taxon>
        <taxon>Malvaceae</taxon>
        <taxon>Grewioideae</taxon>
        <taxon>Apeibeae</taxon>
        <taxon>Corchorus</taxon>
    </lineage>
</organism>
<protein>
    <submittedName>
        <fullName evidence="2">Uncharacterized protein</fullName>
    </submittedName>
</protein>
<reference evidence="2 3" key="1">
    <citation type="submission" date="2013-09" db="EMBL/GenBank/DDBJ databases">
        <title>Corchorus capsularis genome sequencing.</title>
        <authorList>
            <person name="Alam M."/>
            <person name="Haque M.S."/>
            <person name="Islam M.S."/>
            <person name="Emdad E.M."/>
            <person name="Islam M.M."/>
            <person name="Ahmed B."/>
            <person name="Halim A."/>
            <person name="Hossen Q.M.M."/>
            <person name="Hossain M.Z."/>
            <person name="Ahmed R."/>
            <person name="Khan M.M."/>
            <person name="Islam R."/>
            <person name="Rashid M.M."/>
            <person name="Khan S.A."/>
            <person name="Rahman M.S."/>
            <person name="Alam M."/>
        </authorList>
    </citation>
    <scope>NUCLEOTIDE SEQUENCE [LARGE SCALE GENOMIC DNA]</scope>
    <source>
        <strain evidence="3">cv. CVL-1</strain>
        <tissue evidence="2">Whole seedling</tissue>
    </source>
</reference>
<feature type="region of interest" description="Disordered" evidence="1">
    <location>
        <begin position="1"/>
        <end position="66"/>
    </location>
</feature>
<feature type="compositionally biased region" description="Polar residues" evidence="1">
    <location>
        <begin position="8"/>
        <end position="21"/>
    </location>
</feature>
<dbReference type="Gramene" id="OMO77737">
    <property type="protein sequence ID" value="OMO77737"/>
    <property type="gene ID" value="CCACVL1_14858"/>
</dbReference>
<dbReference type="Proteomes" id="UP000188268">
    <property type="component" value="Unassembled WGS sequence"/>
</dbReference>